<evidence type="ECO:0000313" key="2">
    <source>
        <dbReference type="EMBL" id="KAI1873660.1"/>
    </source>
</evidence>
<sequence>MDNTNHAVHGMAVPPSRIPLSERSNTTSPTSACWTRKDSDESTRSQHSSVLDAGCISDSQVVKFRKVSPRPIKIPPPKHPTQIRLEDLRSESPLTRLESSTPFLYGQGTELDPIAEQQSIKTLRTASWSTSDLSSVMHGAPGSCNNNADGNGLLRRKRSFSLDDLDDIERWQNMRTATFRLSPIPSTGSPSEEVYALDESTHKYPHSPPCSPPAMNRSLEDILKRIIGFVSYSDLQLIPVEAEDSRAI</sequence>
<organism evidence="2 3">
    <name type="scientific">Neoarthrinium moseri</name>
    <dbReference type="NCBI Taxonomy" id="1658444"/>
    <lineage>
        <taxon>Eukaryota</taxon>
        <taxon>Fungi</taxon>
        <taxon>Dikarya</taxon>
        <taxon>Ascomycota</taxon>
        <taxon>Pezizomycotina</taxon>
        <taxon>Sordariomycetes</taxon>
        <taxon>Xylariomycetidae</taxon>
        <taxon>Amphisphaeriales</taxon>
        <taxon>Apiosporaceae</taxon>
        <taxon>Neoarthrinium</taxon>
    </lineage>
</organism>
<protein>
    <submittedName>
        <fullName evidence="2">Uncharacterized protein</fullName>
    </submittedName>
</protein>
<dbReference type="Proteomes" id="UP000829685">
    <property type="component" value="Unassembled WGS sequence"/>
</dbReference>
<gene>
    <name evidence="2" type="ORF">JX265_005282</name>
</gene>
<proteinExistence type="predicted"/>
<dbReference type="EMBL" id="JAFIMR010000010">
    <property type="protein sequence ID" value="KAI1873660.1"/>
    <property type="molecule type" value="Genomic_DNA"/>
</dbReference>
<dbReference type="AlphaFoldDB" id="A0A9P9WPD8"/>
<name>A0A9P9WPD8_9PEZI</name>
<feature type="compositionally biased region" description="Basic and acidic residues" evidence="1">
    <location>
        <begin position="35"/>
        <end position="44"/>
    </location>
</feature>
<evidence type="ECO:0000256" key="1">
    <source>
        <dbReference type="SAM" id="MobiDB-lite"/>
    </source>
</evidence>
<keyword evidence="3" id="KW-1185">Reference proteome</keyword>
<comment type="caution">
    <text evidence="2">The sequence shown here is derived from an EMBL/GenBank/DDBJ whole genome shotgun (WGS) entry which is preliminary data.</text>
</comment>
<feature type="compositionally biased region" description="Polar residues" evidence="1">
    <location>
        <begin position="22"/>
        <end position="33"/>
    </location>
</feature>
<reference evidence="2" key="1">
    <citation type="submission" date="2021-03" db="EMBL/GenBank/DDBJ databases">
        <title>Revisited historic fungal species revealed as producer of novel bioactive compounds through whole genome sequencing and comparative genomics.</title>
        <authorList>
            <person name="Vignolle G.A."/>
            <person name="Hochenegger N."/>
            <person name="Mach R.L."/>
            <person name="Mach-Aigner A.R."/>
            <person name="Javad Rahimi M."/>
            <person name="Salim K.A."/>
            <person name="Chan C.M."/>
            <person name="Lim L.B.L."/>
            <person name="Cai F."/>
            <person name="Druzhinina I.S."/>
            <person name="U'Ren J.M."/>
            <person name="Derntl C."/>
        </authorList>
    </citation>
    <scope>NUCLEOTIDE SEQUENCE</scope>
    <source>
        <strain evidence="2">TUCIM 5799</strain>
    </source>
</reference>
<feature type="region of interest" description="Disordered" evidence="1">
    <location>
        <begin position="1"/>
        <end position="49"/>
    </location>
</feature>
<accession>A0A9P9WPD8</accession>
<evidence type="ECO:0000313" key="3">
    <source>
        <dbReference type="Proteomes" id="UP000829685"/>
    </source>
</evidence>